<evidence type="ECO:0000256" key="2">
    <source>
        <dbReference type="ARBA" id="ARBA00022801"/>
    </source>
</evidence>
<dbReference type="EMBL" id="FOLD01000012">
    <property type="protein sequence ID" value="SFC90534.1"/>
    <property type="molecule type" value="Genomic_DNA"/>
</dbReference>
<sequence>MKPLLTTPANPRRRALIKGAGAASALAAATPALAALPADPWAHADQIRARFAKPLVFPKRDFPITAHGAKPCRMVTVQAYLDSDQGVKTDVQTPAPGAPDAYPAIAAAIATASKAGGGRVLIPAGHWLCKGPIVLLSNVHVHLAKGAQVHFSANPADYARHGEFDCGANGRLSLSRWQGNDCLNYTPMVYARNQRNIAITGEDWSSVLNGQGGVTFEDGSGEHWWAWSGKTAVNAHARQGVTNPRNPESLADLAPGIKAEDLARIASAPNWRSDEKFLPALSEARVPVEKRVFGKGHYLRPCMIEFIGCTDVLMQGYQVVATPFWIHHPVDCRKLQLSRVRMESMGPNSDGFDPESCDIVLMDGCTFNTGDDCIAIKAGKANDTQYGPTRNVVLQDSIMNSGHGAITLGSEMGGGIEHVYAERLDVRNMHYKTDPLGTAVRLKTNMARGGFLRHFYVRDLTLPNGVKLKPGFYKPMPGSPVPAQLAATGGGAVITFDCDYAAAFDTIRNRPPQVSDVHISRIKVADVATSGGAFSCYQAFVVMGPVAHSYNGSENKPVHAITNISISDCDFGTPINGDKPWYAYNVQGLKLRNVRIGGKRFDTDITA</sequence>
<dbReference type="OrthoDB" id="9795222at2"/>
<dbReference type="AlphaFoldDB" id="A0A1I1MYK3"/>
<dbReference type="STRING" id="1164594.SAMN05216204_11221"/>
<dbReference type="GO" id="GO:0004650">
    <property type="term" value="F:polygalacturonase activity"/>
    <property type="evidence" value="ECO:0007669"/>
    <property type="project" value="InterPro"/>
</dbReference>
<comment type="similarity">
    <text evidence="1 4">Belongs to the glycosyl hydrolase 28 family.</text>
</comment>
<gene>
    <name evidence="6" type="ORF">SAMN05216204_11221</name>
</gene>
<feature type="signal peptide" evidence="5">
    <location>
        <begin position="1"/>
        <end position="34"/>
    </location>
</feature>
<dbReference type="Proteomes" id="UP000198639">
    <property type="component" value="Unassembled WGS sequence"/>
</dbReference>
<keyword evidence="7" id="KW-1185">Reference proteome</keyword>
<evidence type="ECO:0000313" key="6">
    <source>
        <dbReference type="EMBL" id="SFC90534.1"/>
    </source>
</evidence>
<dbReference type="InterPro" id="IPR000743">
    <property type="entry name" value="Glyco_hydro_28"/>
</dbReference>
<evidence type="ECO:0000313" key="7">
    <source>
        <dbReference type="Proteomes" id="UP000198639"/>
    </source>
</evidence>
<keyword evidence="3 4" id="KW-0326">Glycosidase</keyword>
<dbReference type="Pfam" id="PF00295">
    <property type="entry name" value="Glyco_hydro_28"/>
    <property type="match status" value="1"/>
</dbReference>
<feature type="chain" id="PRO_5011463940" evidence="5">
    <location>
        <begin position="35"/>
        <end position="607"/>
    </location>
</feature>
<dbReference type="InterPro" id="IPR051801">
    <property type="entry name" value="GH28_Enzymes"/>
</dbReference>
<evidence type="ECO:0000256" key="1">
    <source>
        <dbReference type="ARBA" id="ARBA00008834"/>
    </source>
</evidence>
<dbReference type="RefSeq" id="WP_091874799.1">
    <property type="nucleotide sequence ID" value="NZ_FOLD01000012.1"/>
</dbReference>
<dbReference type="InterPro" id="IPR006311">
    <property type="entry name" value="TAT_signal"/>
</dbReference>
<name>A0A1I1MYK3_9BURK</name>
<protein>
    <submittedName>
        <fullName evidence="6">Polygalacturonase</fullName>
    </submittedName>
</protein>
<proteinExistence type="inferred from homology"/>
<dbReference type="SUPFAM" id="SSF51126">
    <property type="entry name" value="Pectin lyase-like"/>
    <property type="match status" value="1"/>
</dbReference>
<dbReference type="Gene3D" id="2.160.20.10">
    <property type="entry name" value="Single-stranded right-handed beta-helix, Pectin lyase-like"/>
    <property type="match status" value="1"/>
</dbReference>
<evidence type="ECO:0000256" key="3">
    <source>
        <dbReference type="ARBA" id="ARBA00023295"/>
    </source>
</evidence>
<dbReference type="PROSITE" id="PS00502">
    <property type="entry name" value="POLYGALACTURONASE"/>
    <property type="match status" value="1"/>
</dbReference>
<evidence type="ECO:0000256" key="5">
    <source>
        <dbReference type="SAM" id="SignalP"/>
    </source>
</evidence>
<dbReference type="InterPro" id="IPR012334">
    <property type="entry name" value="Pectin_lyas_fold"/>
</dbReference>
<dbReference type="PANTHER" id="PTHR31339:SF9">
    <property type="entry name" value="PLASMIN AND FIBRONECTIN-BINDING PROTEIN A"/>
    <property type="match status" value="1"/>
</dbReference>
<keyword evidence="2 4" id="KW-0378">Hydrolase</keyword>
<evidence type="ECO:0000256" key="4">
    <source>
        <dbReference type="RuleBase" id="RU361169"/>
    </source>
</evidence>
<dbReference type="PANTHER" id="PTHR31339">
    <property type="entry name" value="PECTIN LYASE-RELATED"/>
    <property type="match status" value="1"/>
</dbReference>
<organism evidence="6 7">
    <name type="scientific">Massilia yuzhufengensis</name>
    <dbReference type="NCBI Taxonomy" id="1164594"/>
    <lineage>
        <taxon>Bacteria</taxon>
        <taxon>Pseudomonadati</taxon>
        <taxon>Pseudomonadota</taxon>
        <taxon>Betaproteobacteria</taxon>
        <taxon>Burkholderiales</taxon>
        <taxon>Oxalobacteraceae</taxon>
        <taxon>Telluria group</taxon>
        <taxon>Massilia</taxon>
    </lineage>
</organism>
<keyword evidence="5" id="KW-0732">Signal</keyword>
<dbReference type="GO" id="GO:0005975">
    <property type="term" value="P:carbohydrate metabolic process"/>
    <property type="evidence" value="ECO:0007669"/>
    <property type="project" value="InterPro"/>
</dbReference>
<dbReference type="InterPro" id="IPR011050">
    <property type="entry name" value="Pectin_lyase_fold/virulence"/>
</dbReference>
<accession>A0A1I1MYK3</accession>
<reference evidence="7" key="1">
    <citation type="submission" date="2016-10" db="EMBL/GenBank/DDBJ databases">
        <authorList>
            <person name="Varghese N."/>
            <person name="Submissions S."/>
        </authorList>
    </citation>
    <scope>NUCLEOTIDE SEQUENCE [LARGE SCALE GENOMIC DNA]</scope>
    <source>
        <strain evidence="7">CGMCC 1.12041</strain>
    </source>
</reference>
<dbReference type="PROSITE" id="PS51318">
    <property type="entry name" value="TAT"/>
    <property type="match status" value="1"/>
</dbReference>